<dbReference type="Pfam" id="PF00135">
    <property type="entry name" value="COesterase"/>
    <property type="match status" value="1"/>
</dbReference>
<accession>A0A1I8G4T1</accession>
<proteinExistence type="inferred from homology"/>
<reference evidence="8" key="1">
    <citation type="submission" date="2016-11" db="UniProtKB">
        <authorList>
            <consortium name="WormBaseParasite"/>
        </authorList>
    </citation>
    <scope>IDENTIFICATION</scope>
</reference>
<evidence type="ECO:0000256" key="3">
    <source>
        <dbReference type="ARBA" id="ARBA00022801"/>
    </source>
</evidence>
<keyword evidence="5" id="KW-1133">Transmembrane helix</keyword>
<protein>
    <submittedName>
        <fullName evidence="8">COesterase domain-containing protein</fullName>
    </submittedName>
</protein>
<evidence type="ECO:0000256" key="5">
    <source>
        <dbReference type="SAM" id="Phobius"/>
    </source>
</evidence>
<dbReference type="SUPFAM" id="SSF53474">
    <property type="entry name" value="alpha/beta-Hydrolases"/>
    <property type="match status" value="1"/>
</dbReference>
<evidence type="ECO:0000313" key="8">
    <source>
        <dbReference type="WBParaSite" id="maker-uti_cns_0000753-snap-gene-1.9-mRNA-1"/>
    </source>
</evidence>
<dbReference type="PANTHER" id="PTHR43918">
    <property type="entry name" value="ACETYLCHOLINESTERASE"/>
    <property type="match status" value="1"/>
</dbReference>
<dbReference type="PANTHER" id="PTHR43918:SF4">
    <property type="entry name" value="CARBOXYLIC ESTER HYDROLASE"/>
    <property type="match status" value="1"/>
</dbReference>
<keyword evidence="7" id="KW-1185">Reference proteome</keyword>
<evidence type="ECO:0000313" key="7">
    <source>
        <dbReference type="Proteomes" id="UP000095280"/>
    </source>
</evidence>
<keyword evidence="5" id="KW-0472">Membrane</keyword>
<dbReference type="WBParaSite" id="maker-uti_cns_0000753-snap-gene-1.9-mRNA-1">
    <property type="protein sequence ID" value="maker-uti_cns_0000753-snap-gene-1.9-mRNA-1"/>
    <property type="gene ID" value="maker-uti_cns_0000753-snap-gene-1.9"/>
</dbReference>
<sequence length="1147" mass="127072">MLATAEMDQERLNLVNRLAEEAVRMRLLVLSLRDEEIALLENDSKMLDEVMEKIEANKKKNYLQNVKYKSKKAREEFEERQLRWRQRDASEPDWRLELPPRQPQIRLNMRLLWPGQKCIGHYRQLYRQLIRRPESRLGEKCIQALRARFNNRCQDVDGELDKSASGVVDRDGVSSREESSDFLQDHRYLSDLSKELFQTSSKQQVCHWHADRQQLVRTEMQERAAHRILSQIAETRESIQHWPSLPPSERTRQLLDDCRIKRQRRETGKSNRYSEILHVSMRDSNLAMQQQRQQTNKPPRKQHLKQYNRQLDRYLKPLTESNKRSLSPLPDDDTEVSKVHRHPNSTSVTSDMKKNDGGGIKENDGGDIKKNDGGEIKENDGGEIKENNGGDFKENDGGEIKENKLDGEIEENDGGEIQQNDSGKKKPNDSDDAKGDDENETAVWREVLSCKYIRGYEPPEAQLPDEQSAIDFRFKMRLKAFLALSLCCAIASGKEIRVETDLAAYVGLLLQGDGSDNDTTRGFFGVPYAQPPTGQLRFAPPLPWQPPRSNEPGAKPELMANASKPRCLQLAAAGSSLRMSEDCLYLNIQTPVPHQADSSRPVIAWLHSGFLETGGISEPEAPLGRQLVARQRLLLVEVAFRLGVLGFLRPPGTTGGNWGLLDQQMALSWISSNIRAFGGDAGSVTLAGASYGASATGLHLFSAGSSRLFHRAALLGGSPLAPWLLVTDDAAASAIADDFTARASCRRANDSETLRCLRDAGADALTALQPPADRPLDVAAFPVVIDGRFITDRPAPGSLATPKPVVLGVAESDSDSLAVRAIGHRNVSGLAGQLYQDVLDEAFRFFPSFPRRPSATGRRLLSGRLTAFPSASAARLNKQLLARGLGLWHSACPVNQLSDWLCGASAPVFVYQFAEAPHPGGDSTDGLGEDAAYFAGEPLGDQRYDRAQRELSSLMTAALAEFCHDGRISSFNWPAVSLAELQFLRLSSTTGQELSIGGLNRQDCQFWQDELPWVNSLDTGADGGTTAQTSRPPDLESEFWARCNSTVNTISLVALSVAGGLLLLLCLSMCFACRRRPRRPLQVDNLRRGEAGSNTELPSRTAGGRILDVTRPGRRPDGRFQAVEGAAASGQRTKPDASRPGLRPKRK</sequence>
<keyword evidence="2" id="KW-0719">Serine esterase</keyword>
<organism evidence="7 8">
    <name type="scientific">Macrostomum lignano</name>
    <dbReference type="NCBI Taxonomy" id="282301"/>
    <lineage>
        <taxon>Eukaryota</taxon>
        <taxon>Metazoa</taxon>
        <taxon>Spiralia</taxon>
        <taxon>Lophotrochozoa</taxon>
        <taxon>Platyhelminthes</taxon>
        <taxon>Rhabditophora</taxon>
        <taxon>Macrostomorpha</taxon>
        <taxon>Macrostomida</taxon>
        <taxon>Macrostomidae</taxon>
        <taxon>Macrostomum</taxon>
    </lineage>
</organism>
<dbReference type="InterPro" id="IPR050654">
    <property type="entry name" value="AChE-related_enzymes"/>
</dbReference>
<feature type="domain" description="Carboxylesterase type B" evidence="6">
    <location>
        <begin position="515"/>
        <end position="1007"/>
    </location>
</feature>
<dbReference type="GO" id="GO:0052689">
    <property type="term" value="F:carboxylic ester hydrolase activity"/>
    <property type="evidence" value="ECO:0007669"/>
    <property type="project" value="UniProtKB-KW"/>
</dbReference>
<keyword evidence="5" id="KW-0812">Transmembrane</keyword>
<dbReference type="AlphaFoldDB" id="A0A1I8G4T1"/>
<dbReference type="InterPro" id="IPR029058">
    <property type="entry name" value="AB_hydrolase_fold"/>
</dbReference>
<comment type="similarity">
    <text evidence="1">Belongs to the type-B carboxylesterase/lipase family.</text>
</comment>
<dbReference type="Proteomes" id="UP000095280">
    <property type="component" value="Unplaced"/>
</dbReference>
<dbReference type="InterPro" id="IPR002018">
    <property type="entry name" value="CarbesteraseB"/>
</dbReference>
<evidence type="ECO:0000256" key="2">
    <source>
        <dbReference type="ARBA" id="ARBA00022487"/>
    </source>
</evidence>
<name>A0A1I8G4T1_9PLAT</name>
<feature type="compositionally biased region" description="Basic and acidic residues" evidence="4">
    <location>
        <begin position="422"/>
        <end position="433"/>
    </location>
</feature>
<evidence type="ECO:0000256" key="4">
    <source>
        <dbReference type="SAM" id="MobiDB-lite"/>
    </source>
</evidence>
<feature type="compositionally biased region" description="Basic and acidic residues" evidence="4">
    <location>
        <begin position="351"/>
        <end position="407"/>
    </location>
</feature>
<keyword evidence="3" id="KW-0378">Hydrolase</keyword>
<evidence type="ECO:0000256" key="1">
    <source>
        <dbReference type="ARBA" id="ARBA00005964"/>
    </source>
</evidence>
<dbReference type="Gene3D" id="3.40.50.1820">
    <property type="entry name" value="alpha/beta hydrolase"/>
    <property type="match status" value="1"/>
</dbReference>
<evidence type="ECO:0000259" key="6">
    <source>
        <dbReference type="Pfam" id="PF00135"/>
    </source>
</evidence>
<feature type="transmembrane region" description="Helical" evidence="5">
    <location>
        <begin position="1052"/>
        <end position="1072"/>
    </location>
</feature>
<feature type="region of interest" description="Disordered" evidence="4">
    <location>
        <begin position="1084"/>
        <end position="1147"/>
    </location>
</feature>
<feature type="region of interest" description="Disordered" evidence="4">
    <location>
        <begin position="314"/>
        <end position="440"/>
    </location>
</feature>